<dbReference type="Gene3D" id="3.40.50.720">
    <property type="entry name" value="NAD(P)-binding Rossmann-like Domain"/>
    <property type="match status" value="1"/>
</dbReference>
<sequence length="337" mass="35466">MKQIRIAQPTGLDQLTLEDVAEPGQPGPGEIKVRLYASSLNYHDLGVASGNMPAAPGRIPMSDGAGVIDAVGEGVSEFQVGDAVVSCFFPQWQTGPVPVQDFSGTPGDGIDGYARDVVVTPAQWFTHAPKGYSHTEAATLTTAGLTAWRALVVEGGLKAGDTVLTMGTGGVSIFALQLAKSMGARVIATSSSDEKLATLKAMGADEVVNYRTHPEWSEQVQALTQGRGVDQVVEVGGPATLGQSIRACRVGGHISLIGVLTGFDGQIPTGEFMLKQQRLKGIVVGSREHQQAFIAALESTGVKPHIDRAFALADLRDAFEYEISGQHLGKIVVDYTL</sequence>
<dbReference type="GO" id="GO:0016491">
    <property type="term" value="F:oxidoreductase activity"/>
    <property type="evidence" value="ECO:0007669"/>
    <property type="project" value="InterPro"/>
</dbReference>
<dbReference type="SMART" id="SM00829">
    <property type="entry name" value="PKS_ER"/>
    <property type="match status" value="1"/>
</dbReference>
<evidence type="ECO:0000313" key="2">
    <source>
        <dbReference type="EMBL" id="ODC03673.1"/>
    </source>
</evidence>
<dbReference type="SUPFAM" id="SSF50129">
    <property type="entry name" value="GroES-like"/>
    <property type="match status" value="1"/>
</dbReference>
<dbReference type="PANTHER" id="PTHR45033:SF2">
    <property type="entry name" value="ZINC-TYPE ALCOHOL DEHYDROGENASE-LIKE PROTEIN C1773.06C"/>
    <property type="match status" value="1"/>
</dbReference>
<dbReference type="SUPFAM" id="SSF51735">
    <property type="entry name" value="NAD(P)-binding Rossmann-fold domains"/>
    <property type="match status" value="1"/>
</dbReference>
<dbReference type="InterPro" id="IPR013149">
    <property type="entry name" value="ADH-like_C"/>
</dbReference>
<name>A0A1E2V9S1_9GAMM</name>
<dbReference type="STRING" id="197479.BFW38_09065"/>
<dbReference type="Gene3D" id="3.90.180.10">
    <property type="entry name" value="Medium-chain alcohol dehydrogenases, catalytic domain"/>
    <property type="match status" value="1"/>
</dbReference>
<protein>
    <submittedName>
        <fullName evidence="2">NADPH:quinone oxidoreductase</fullName>
    </submittedName>
</protein>
<dbReference type="EMBL" id="MDTQ01000001">
    <property type="protein sequence ID" value="ODC03673.1"/>
    <property type="molecule type" value="Genomic_DNA"/>
</dbReference>
<dbReference type="AlphaFoldDB" id="A0A1E2V9S1"/>
<comment type="caution">
    <text evidence="2">The sequence shown here is derived from an EMBL/GenBank/DDBJ whole genome shotgun (WGS) entry which is preliminary data.</text>
</comment>
<organism evidence="2 3">
    <name type="scientific">Terasakiispira papahanaumokuakeensis</name>
    <dbReference type="NCBI Taxonomy" id="197479"/>
    <lineage>
        <taxon>Bacteria</taxon>
        <taxon>Pseudomonadati</taxon>
        <taxon>Pseudomonadota</taxon>
        <taxon>Gammaproteobacteria</taxon>
        <taxon>Oceanospirillales</taxon>
        <taxon>Terasakiispira</taxon>
    </lineage>
</organism>
<dbReference type="Pfam" id="PF08240">
    <property type="entry name" value="ADH_N"/>
    <property type="match status" value="1"/>
</dbReference>
<dbReference type="InterPro" id="IPR052711">
    <property type="entry name" value="Zinc_ADH-like"/>
</dbReference>
<dbReference type="InterPro" id="IPR011032">
    <property type="entry name" value="GroES-like_sf"/>
</dbReference>
<dbReference type="InterPro" id="IPR020843">
    <property type="entry name" value="ER"/>
</dbReference>
<evidence type="ECO:0000259" key="1">
    <source>
        <dbReference type="SMART" id="SM00829"/>
    </source>
</evidence>
<keyword evidence="3" id="KW-1185">Reference proteome</keyword>
<accession>A0A1E2V9S1</accession>
<dbReference type="PANTHER" id="PTHR45033">
    <property type="match status" value="1"/>
</dbReference>
<dbReference type="OrthoDB" id="9787435at2"/>
<gene>
    <name evidence="2" type="ORF">BFW38_09065</name>
</gene>
<dbReference type="Proteomes" id="UP000094291">
    <property type="component" value="Unassembled WGS sequence"/>
</dbReference>
<evidence type="ECO:0000313" key="3">
    <source>
        <dbReference type="Proteomes" id="UP000094291"/>
    </source>
</evidence>
<dbReference type="Pfam" id="PF00107">
    <property type="entry name" value="ADH_zinc_N"/>
    <property type="match status" value="1"/>
</dbReference>
<dbReference type="InterPro" id="IPR013154">
    <property type="entry name" value="ADH-like_N"/>
</dbReference>
<dbReference type="CDD" id="cd08276">
    <property type="entry name" value="MDR7"/>
    <property type="match status" value="1"/>
</dbReference>
<dbReference type="InterPro" id="IPR036291">
    <property type="entry name" value="NAD(P)-bd_dom_sf"/>
</dbReference>
<dbReference type="RefSeq" id="WP_068998090.1">
    <property type="nucleotide sequence ID" value="NZ_MDTQ01000001.1"/>
</dbReference>
<proteinExistence type="predicted"/>
<feature type="domain" description="Enoyl reductase (ER)" evidence="1">
    <location>
        <begin position="11"/>
        <end position="333"/>
    </location>
</feature>
<reference evidence="2 3" key="1">
    <citation type="submission" date="2016-08" db="EMBL/GenBank/DDBJ databases">
        <authorList>
            <person name="Seilhamer J.J."/>
        </authorList>
    </citation>
    <scope>NUCLEOTIDE SEQUENCE [LARGE SCALE GENOMIC DNA]</scope>
    <source>
        <strain evidence="2 3">PH27A</strain>
    </source>
</reference>